<evidence type="ECO:0000256" key="1">
    <source>
        <dbReference type="ARBA" id="ARBA00004123"/>
    </source>
</evidence>
<sequence>MKALIEALSSDDDARGDAEARRARGAKRKVGKKKSSKDAKGKQKAAGSDEETEYIGSSDSNSSDSDSGVQVMNEELVDTLTTKTIPKGVHRSEKPPRKKTKKSSDNAQPSQPSATAESSKSAQDSSEGTTRTTTTNPIYHFFDNITKKDHGQKAIKGDKFFKCFHGESPRKVLKITVAMRSSLNGLTGHLKGAAPDMFRLYEILKDRKTPATAEEADIASGKKQFAKREDLLAYLDKISSATTLNQQTIREAFARAQETKLGPWDQAKFERLLVEWLVACDQPFSEVERPEFQDLLHYVHHREPALEIPSGKTVKRRIDDMLPELITELKSFFAVMHFSSSFQCLPFTDLSPQSLEAQVSISLDAWTSSNGYAFMAIVAHYVTNEGKLEELLIDFVELIGEHSGENMAEVIWESLERYGLIGRVMAFMMDNASNNDTLVAAFERRCTEAGIRFSATDSRLRCMPHTIHLAVLQLLEAIGAVEKDSRTKKSKATPYQDIVSASPDPNELDDAAAVGVDEDEDEEPEPTAAAPEAIPAGIKGSVKKLRKVIRSARSSPQRRRQWYELLSPRKIVLGVHMLILDVKTRWSSTHQMMKRAITYRAAVVQFISKNSDLHSAELTVQDWTAIETVADWLQTFRAATTEMSRTSRPMLSSTHSTFRGLQKILKDKITALPPNSSPELREGLARAHLKLSDYYYKFDQSPFYIWAALLDPRFNLKKLQKDYASDPDLKSYLEVQTAALRRYFDDHYPSSTPNTSATPAGGNSVPSRSESSFAALDQGTDDEEEADELQRYFEAPRPASSVDPVEWWYA</sequence>
<proteinExistence type="predicted"/>
<feature type="compositionally biased region" description="Basic residues" evidence="6">
    <location>
        <begin position="23"/>
        <end position="35"/>
    </location>
</feature>
<evidence type="ECO:0000256" key="4">
    <source>
        <dbReference type="ARBA" id="ARBA00022833"/>
    </source>
</evidence>
<evidence type="ECO:0000256" key="6">
    <source>
        <dbReference type="SAM" id="MobiDB-lite"/>
    </source>
</evidence>
<feature type="non-terminal residue" evidence="7">
    <location>
        <position position="810"/>
    </location>
</feature>
<feature type="compositionally biased region" description="Polar residues" evidence="6">
    <location>
        <begin position="105"/>
        <end position="128"/>
    </location>
</feature>
<dbReference type="EMBL" id="JAWWNJ010000149">
    <property type="protein sequence ID" value="KAK6981508.1"/>
    <property type="molecule type" value="Genomic_DNA"/>
</dbReference>
<dbReference type="GO" id="GO:0008270">
    <property type="term" value="F:zinc ion binding"/>
    <property type="evidence" value="ECO:0007669"/>
    <property type="project" value="UniProtKB-KW"/>
</dbReference>
<dbReference type="Proteomes" id="UP001362999">
    <property type="component" value="Unassembled WGS sequence"/>
</dbReference>
<gene>
    <name evidence="7" type="ORF">R3P38DRAFT_2745765</name>
</gene>
<organism evidence="7 8">
    <name type="scientific">Favolaschia claudopus</name>
    <dbReference type="NCBI Taxonomy" id="2862362"/>
    <lineage>
        <taxon>Eukaryota</taxon>
        <taxon>Fungi</taxon>
        <taxon>Dikarya</taxon>
        <taxon>Basidiomycota</taxon>
        <taxon>Agaricomycotina</taxon>
        <taxon>Agaricomycetes</taxon>
        <taxon>Agaricomycetidae</taxon>
        <taxon>Agaricales</taxon>
        <taxon>Marasmiineae</taxon>
        <taxon>Mycenaceae</taxon>
        <taxon>Favolaschia</taxon>
    </lineage>
</organism>
<feature type="region of interest" description="Disordered" evidence="6">
    <location>
        <begin position="746"/>
        <end position="810"/>
    </location>
</feature>
<dbReference type="PANTHER" id="PTHR46481">
    <property type="entry name" value="ZINC FINGER BED DOMAIN-CONTAINING PROTEIN 4"/>
    <property type="match status" value="1"/>
</dbReference>
<comment type="subcellular location">
    <subcellularLocation>
        <location evidence="1">Nucleus</location>
    </subcellularLocation>
</comment>
<evidence type="ECO:0000256" key="3">
    <source>
        <dbReference type="ARBA" id="ARBA00022771"/>
    </source>
</evidence>
<keyword evidence="8" id="KW-1185">Reference proteome</keyword>
<feature type="region of interest" description="Disordered" evidence="6">
    <location>
        <begin position="486"/>
        <end position="509"/>
    </location>
</feature>
<evidence type="ECO:0000256" key="5">
    <source>
        <dbReference type="ARBA" id="ARBA00023242"/>
    </source>
</evidence>
<keyword evidence="3" id="KW-0863">Zinc-finger</keyword>
<evidence type="ECO:0000313" key="8">
    <source>
        <dbReference type="Proteomes" id="UP001362999"/>
    </source>
</evidence>
<feature type="compositionally biased region" description="Polar residues" evidence="6">
    <location>
        <begin position="749"/>
        <end position="758"/>
    </location>
</feature>
<dbReference type="GO" id="GO:0005634">
    <property type="term" value="C:nucleus"/>
    <property type="evidence" value="ECO:0007669"/>
    <property type="project" value="UniProtKB-SubCell"/>
</dbReference>
<feature type="compositionally biased region" description="Basic and acidic residues" evidence="6">
    <location>
        <begin position="12"/>
        <end position="22"/>
    </location>
</feature>
<dbReference type="InterPro" id="IPR052035">
    <property type="entry name" value="ZnF_BED_domain_contain"/>
</dbReference>
<keyword evidence="5" id="KW-0539">Nucleus</keyword>
<comment type="caution">
    <text evidence="7">The sequence shown here is derived from an EMBL/GenBank/DDBJ whole genome shotgun (WGS) entry which is preliminary data.</text>
</comment>
<protein>
    <submittedName>
        <fullName evidence="7">Transposase-like protein</fullName>
    </submittedName>
</protein>
<dbReference type="SUPFAM" id="SSF53098">
    <property type="entry name" value="Ribonuclease H-like"/>
    <property type="match status" value="1"/>
</dbReference>
<keyword evidence="4" id="KW-0862">Zinc</keyword>
<dbReference type="AlphaFoldDB" id="A0AAV9ZGH2"/>
<feature type="region of interest" description="Disordered" evidence="6">
    <location>
        <begin position="1"/>
        <end position="135"/>
    </location>
</feature>
<feature type="compositionally biased region" description="Low complexity" evidence="6">
    <location>
        <begin position="57"/>
        <end position="67"/>
    </location>
</feature>
<evidence type="ECO:0000313" key="7">
    <source>
        <dbReference type="EMBL" id="KAK6981508.1"/>
    </source>
</evidence>
<evidence type="ECO:0000256" key="2">
    <source>
        <dbReference type="ARBA" id="ARBA00022723"/>
    </source>
</evidence>
<accession>A0AAV9ZGH2</accession>
<dbReference type="InterPro" id="IPR012337">
    <property type="entry name" value="RNaseH-like_sf"/>
</dbReference>
<keyword evidence="2" id="KW-0479">Metal-binding</keyword>
<dbReference type="PANTHER" id="PTHR46481:SF10">
    <property type="entry name" value="ZINC FINGER BED DOMAIN-CONTAINING PROTEIN 39"/>
    <property type="match status" value="1"/>
</dbReference>
<name>A0AAV9ZGH2_9AGAR</name>
<reference evidence="7 8" key="1">
    <citation type="journal article" date="2024" name="J Genomics">
        <title>Draft genome sequencing and assembly of Favolaschia claudopus CIRM-BRFM 2984 isolated from oak limbs.</title>
        <authorList>
            <person name="Navarro D."/>
            <person name="Drula E."/>
            <person name="Chaduli D."/>
            <person name="Cazenave R."/>
            <person name="Ahrendt S."/>
            <person name="Wang J."/>
            <person name="Lipzen A."/>
            <person name="Daum C."/>
            <person name="Barry K."/>
            <person name="Grigoriev I.V."/>
            <person name="Favel A."/>
            <person name="Rosso M.N."/>
            <person name="Martin F."/>
        </authorList>
    </citation>
    <scope>NUCLEOTIDE SEQUENCE [LARGE SCALE GENOMIC DNA]</scope>
    <source>
        <strain evidence="7 8">CIRM-BRFM 2984</strain>
    </source>
</reference>